<feature type="transmembrane region" description="Helical" evidence="8">
    <location>
        <begin position="170"/>
        <end position="195"/>
    </location>
</feature>
<evidence type="ECO:0000256" key="6">
    <source>
        <dbReference type="ARBA" id="ARBA00023136"/>
    </source>
</evidence>
<dbReference type="Proteomes" id="UP001202328">
    <property type="component" value="Unassembled WGS sequence"/>
</dbReference>
<feature type="transmembrane region" description="Helical" evidence="8">
    <location>
        <begin position="278"/>
        <end position="296"/>
    </location>
</feature>
<evidence type="ECO:0000256" key="7">
    <source>
        <dbReference type="ARBA" id="ARBA00023315"/>
    </source>
</evidence>
<name>A0AAD4SF79_9MAGN</name>
<evidence type="ECO:0000256" key="1">
    <source>
        <dbReference type="ARBA" id="ARBA00004141"/>
    </source>
</evidence>
<dbReference type="InterPro" id="IPR032805">
    <property type="entry name" value="Wax_synthase_dom"/>
</dbReference>
<evidence type="ECO:0000256" key="8">
    <source>
        <dbReference type="SAM" id="Phobius"/>
    </source>
</evidence>
<evidence type="ECO:0000256" key="2">
    <source>
        <dbReference type="ARBA" id="ARBA00007282"/>
    </source>
</evidence>
<gene>
    <name evidence="10" type="ORF">MKW98_001020</name>
</gene>
<keyword evidence="5 8" id="KW-1133">Transmembrane helix</keyword>
<evidence type="ECO:0000256" key="4">
    <source>
        <dbReference type="ARBA" id="ARBA00022692"/>
    </source>
</evidence>
<comment type="similarity">
    <text evidence="2">Belongs to the wax synthase family.</text>
</comment>
<dbReference type="GO" id="GO:0008374">
    <property type="term" value="F:O-acyltransferase activity"/>
    <property type="evidence" value="ECO:0007669"/>
    <property type="project" value="InterPro"/>
</dbReference>
<dbReference type="GO" id="GO:0016020">
    <property type="term" value="C:membrane"/>
    <property type="evidence" value="ECO:0007669"/>
    <property type="project" value="UniProtKB-SubCell"/>
</dbReference>
<dbReference type="GO" id="GO:0006629">
    <property type="term" value="P:lipid metabolic process"/>
    <property type="evidence" value="ECO:0007669"/>
    <property type="project" value="InterPro"/>
</dbReference>
<keyword evidence="11" id="KW-1185">Reference proteome</keyword>
<protein>
    <recommendedName>
        <fullName evidence="9">Wax synthase domain-containing protein</fullName>
    </recommendedName>
</protein>
<accession>A0AAD4SF79</accession>
<keyword evidence="7" id="KW-0012">Acyltransferase</keyword>
<dbReference type="PANTHER" id="PTHR31595:SF77">
    <property type="entry name" value="ACYL-COA--STEROL O-ACYLTRANSFERASE 1-LIKE"/>
    <property type="match status" value="1"/>
</dbReference>
<feature type="transmembrane region" description="Helical" evidence="8">
    <location>
        <begin position="141"/>
        <end position="158"/>
    </location>
</feature>
<organism evidence="10 11">
    <name type="scientific">Papaver atlanticum</name>
    <dbReference type="NCBI Taxonomy" id="357466"/>
    <lineage>
        <taxon>Eukaryota</taxon>
        <taxon>Viridiplantae</taxon>
        <taxon>Streptophyta</taxon>
        <taxon>Embryophyta</taxon>
        <taxon>Tracheophyta</taxon>
        <taxon>Spermatophyta</taxon>
        <taxon>Magnoliopsida</taxon>
        <taxon>Ranunculales</taxon>
        <taxon>Papaveraceae</taxon>
        <taxon>Papaveroideae</taxon>
        <taxon>Papaver</taxon>
    </lineage>
</organism>
<feature type="transmembrane region" description="Helical" evidence="8">
    <location>
        <begin position="251"/>
        <end position="272"/>
    </location>
</feature>
<feature type="transmembrane region" description="Helical" evidence="8">
    <location>
        <begin position="44"/>
        <end position="68"/>
    </location>
</feature>
<comment type="subcellular location">
    <subcellularLocation>
        <location evidence="1">Membrane</location>
        <topology evidence="1">Multi-pass membrane protein</topology>
    </subcellularLocation>
</comment>
<keyword evidence="3" id="KW-0808">Transferase</keyword>
<keyword evidence="6 8" id="KW-0472">Membrane</keyword>
<dbReference type="AlphaFoldDB" id="A0AAD4SF79"/>
<dbReference type="InterPro" id="IPR044851">
    <property type="entry name" value="Wax_synthase"/>
</dbReference>
<dbReference type="EMBL" id="JAJJMB010011750">
    <property type="protein sequence ID" value="KAI3900120.1"/>
    <property type="molecule type" value="Genomic_DNA"/>
</dbReference>
<dbReference type="Pfam" id="PF13813">
    <property type="entry name" value="MBOAT_2"/>
    <property type="match status" value="1"/>
</dbReference>
<feature type="transmembrane region" description="Helical" evidence="8">
    <location>
        <begin position="14"/>
        <end position="32"/>
    </location>
</feature>
<keyword evidence="4 8" id="KW-0812">Transmembrane</keyword>
<sequence length="337" mass="38616">MVDQISDGGEFGRFVNVCLTIITSLTYCYFISRNIPKGFPRLTSVLPIIYIFILLPINLSSILLNLAIGFSTSWLSNFKLILFSFDAGPLSSDPPLLSSSPSSSSMTLVRFLCIACLPIKLKQSKPSSQPSGNIHAHGLKCYYALEGFLLGLTIYVYGYYQQCHYKPNFIIINFLYFFVMCFSIEPSLVACYALARFLFGLDVELPFNFFFLSTSFHDFWGRRWNLVSSNILRLMVYKPVRHIFKRSWGKYVAILATFFVSGLMHELLFFYIDWQKPCWDILGFFILHGVCVAVEIKVKQSLKGKWQLNQFISTQLVTGFFVCSCFGLIFPSVERYI</sequence>
<evidence type="ECO:0000256" key="3">
    <source>
        <dbReference type="ARBA" id="ARBA00022679"/>
    </source>
</evidence>
<evidence type="ECO:0000313" key="11">
    <source>
        <dbReference type="Proteomes" id="UP001202328"/>
    </source>
</evidence>
<feature type="domain" description="Wax synthase" evidence="9">
    <location>
        <begin position="207"/>
        <end position="286"/>
    </location>
</feature>
<evidence type="ECO:0000256" key="5">
    <source>
        <dbReference type="ARBA" id="ARBA00022989"/>
    </source>
</evidence>
<evidence type="ECO:0000259" key="9">
    <source>
        <dbReference type="Pfam" id="PF13813"/>
    </source>
</evidence>
<feature type="transmembrane region" description="Helical" evidence="8">
    <location>
        <begin position="308"/>
        <end position="330"/>
    </location>
</feature>
<evidence type="ECO:0000313" key="10">
    <source>
        <dbReference type="EMBL" id="KAI3900120.1"/>
    </source>
</evidence>
<comment type="caution">
    <text evidence="10">The sequence shown here is derived from an EMBL/GenBank/DDBJ whole genome shotgun (WGS) entry which is preliminary data.</text>
</comment>
<proteinExistence type="inferred from homology"/>
<dbReference type="PANTHER" id="PTHR31595">
    <property type="entry name" value="LONG-CHAIN-ALCOHOL O-FATTY-ACYLTRANSFERASE 3-RELATED"/>
    <property type="match status" value="1"/>
</dbReference>
<reference evidence="10" key="1">
    <citation type="submission" date="2022-04" db="EMBL/GenBank/DDBJ databases">
        <title>A functionally conserved STORR gene fusion in Papaver species that diverged 16.8 million years ago.</title>
        <authorList>
            <person name="Catania T."/>
        </authorList>
    </citation>
    <scope>NUCLEOTIDE SEQUENCE</scope>
    <source>
        <strain evidence="10">S-188037</strain>
    </source>
</reference>